<sequence length="322" mass="36950">MNGSGTRHWIPRTGYTTVMELCLKLATFHERQNIGERSEMYRVVVEQERRDHVPDARVSGSTAFDSTGSGLLYRPHTLTILRPVNVELQQHHPWMLTDDRDIIIHSDALLQRDPRTVASMSDCEREASADVPGSTVTFQGHPVLSWLVSLYSGEGRWRPGRKHYRRMKGEKGRDDALSRQAGSRSTVFDEMRQIKWTMTQRVPGLSPYAAHAVFPFKANKLDLWNHDISNLTCPHSSCSNVEHTNVKHVFWDCPVAVMAWVDFRARWQQLGEKVIDDAPRVGFSLEMPETPERAWNADRATLRDEEDDDPLRYELYPVASLL</sequence>
<dbReference type="EMBL" id="CM047592">
    <property type="protein sequence ID" value="KAI9917999.1"/>
    <property type="molecule type" value="Genomic_DNA"/>
</dbReference>
<gene>
    <name evidence="1" type="ORF">PsorP6_012730</name>
</gene>
<name>A0ACC0WGX6_9STRA</name>
<evidence type="ECO:0000313" key="1">
    <source>
        <dbReference type="EMBL" id="KAI9917999.1"/>
    </source>
</evidence>
<dbReference type="Proteomes" id="UP001163321">
    <property type="component" value="Chromosome 13"/>
</dbReference>
<proteinExistence type="predicted"/>
<comment type="caution">
    <text evidence="1">The sequence shown here is derived from an EMBL/GenBank/DDBJ whole genome shotgun (WGS) entry which is preliminary data.</text>
</comment>
<accession>A0ACC0WGX6</accession>
<protein>
    <submittedName>
        <fullName evidence="1">Uncharacterized protein</fullName>
    </submittedName>
</protein>
<reference evidence="1 2" key="1">
    <citation type="journal article" date="2022" name="bioRxiv">
        <title>The genome of the oomycete Peronosclerospora sorghi, a cosmopolitan pathogen of maize and sorghum, is inflated with dispersed pseudogenes.</title>
        <authorList>
            <person name="Fletcher K."/>
            <person name="Martin F."/>
            <person name="Isakeit T."/>
            <person name="Cavanaugh K."/>
            <person name="Magill C."/>
            <person name="Michelmore R."/>
        </authorList>
    </citation>
    <scope>NUCLEOTIDE SEQUENCE [LARGE SCALE GENOMIC DNA]</scope>
    <source>
        <strain evidence="1">P6</strain>
    </source>
</reference>
<keyword evidence="2" id="KW-1185">Reference proteome</keyword>
<evidence type="ECO:0000313" key="2">
    <source>
        <dbReference type="Proteomes" id="UP001163321"/>
    </source>
</evidence>
<organism evidence="1 2">
    <name type="scientific">Peronosclerospora sorghi</name>
    <dbReference type="NCBI Taxonomy" id="230839"/>
    <lineage>
        <taxon>Eukaryota</taxon>
        <taxon>Sar</taxon>
        <taxon>Stramenopiles</taxon>
        <taxon>Oomycota</taxon>
        <taxon>Peronosporomycetes</taxon>
        <taxon>Peronosporales</taxon>
        <taxon>Peronosporaceae</taxon>
        <taxon>Peronosclerospora</taxon>
    </lineage>
</organism>